<dbReference type="SUPFAM" id="SSF81624">
    <property type="entry name" value="N-terminal domain of MutM-like DNA repair proteins"/>
    <property type="match status" value="1"/>
</dbReference>
<dbReference type="InterPro" id="IPR010979">
    <property type="entry name" value="Ribosomal_uS13-like_H2TH"/>
</dbReference>
<sequence length="271" mass="30059">MPELPEVETTKRGISPHIEGQSISEVIIRQARLRWPIPADLAQTLVGRKVLSVTRRAKYLLLSFEHGTLLIHLGMSGNLRVLTEAFPAEKHDHFDLVLANSTRLRYRDPRRFGACLWQPIENGPHPLLLQLGPEPLSDQFNADYLLLANSNRKIAIKLAIMDNHTVVGVGNIYAAESLFRAKINPQRAANSLSLQEAAQLVIAIKATLNDAITAGGSTLKDYVDSDGKAGYFQLSAFVYARAGMPCRICSGEIKQIRQGQRSTFYCPQCQI</sequence>
<comment type="function">
    <text evidence="15">Involved in base excision repair of DNA damaged by oxidation or by mutagenic agents. Acts as DNA glycosylase that recognizes and removes damaged bases. Has a preference for oxidized purines, such as 7,8-dihydro-8-oxoguanine (8-oxoG). Has AP (apurinic/apyrimidinic) lyase activity and introduces nicks in the DNA strand. Cleaves the DNA backbone by beta-delta elimination to generate a single-strand break at the site of the removed base with both 3'- and 5'-phosphates.</text>
</comment>
<dbReference type="GO" id="GO:0034039">
    <property type="term" value="F:8-oxo-7,8-dihydroguanine DNA N-glycosylase activity"/>
    <property type="evidence" value="ECO:0007669"/>
    <property type="project" value="TreeGrafter"/>
</dbReference>
<evidence type="ECO:0000256" key="8">
    <source>
        <dbReference type="ARBA" id="ARBA00022833"/>
    </source>
</evidence>
<dbReference type="FunFam" id="3.20.190.10:FF:000001">
    <property type="entry name" value="Formamidopyrimidine-DNA glycosylase"/>
    <property type="match status" value="1"/>
</dbReference>
<evidence type="ECO:0000256" key="6">
    <source>
        <dbReference type="ARBA" id="ARBA00022771"/>
    </source>
</evidence>
<dbReference type="InterPro" id="IPR010663">
    <property type="entry name" value="Znf_FPG/IleRS"/>
</dbReference>
<dbReference type="FunFam" id="1.10.8.50:FF:000003">
    <property type="entry name" value="Formamidopyrimidine-DNA glycosylase"/>
    <property type="match status" value="1"/>
</dbReference>
<evidence type="ECO:0000256" key="5">
    <source>
        <dbReference type="ARBA" id="ARBA00022763"/>
    </source>
</evidence>
<dbReference type="EC" id="4.2.99.18" evidence="15"/>
<evidence type="ECO:0000256" key="13">
    <source>
        <dbReference type="ARBA" id="ARBA00023295"/>
    </source>
</evidence>
<keyword evidence="6 15" id="KW-0863">Zinc-finger</keyword>
<dbReference type="HAMAP" id="MF_00103">
    <property type="entry name" value="Fapy_DNA_glycosyl"/>
    <property type="match status" value="1"/>
</dbReference>
<feature type="active site" description="Proton donor" evidence="15">
    <location>
        <position position="3"/>
    </location>
</feature>
<evidence type="ECO:0000256" key="11">
    <source>
        <dbReference type="ARBA" id="ARBA00023239"/>
    </source>
</evidence>
<name>A0A7G3G933_9NEIS</name>
<protein>
    <recommendedName>
        <fullName evidence="15">Formamidopyrimidine-DNA glycosylase</fullName>
        <shortName evidence="15">Fapy-DNA glycosylase</shortName>
        <ecNumber evidence="15">3.2.2.23</ecNumber>
    </recommendedName>
    <alternativeName>
        <fullName evidence="15">DNA-(apurinic or apyrimidinic site) lyase MutM</fullName>
        <shortName evidence="15">AP lyase MutM</shortName>
        <ecNumber evidence="15">4.2.99.18</ecNumber>
    </alternativeName>
</protein>
<evidence type="ECO:0000256" key="14">
    <source>
        <dbReference type="ARBA" id="ARBA00044632"/>
    </source>
</evidence>
<keyword evidence="12 15" id="KW-0511">Multifunctional enzyme</keyword>
<dbReference type="SUPFAM" id="SSF46946">
    <property type="entry name" value="S13-like H2TH domain"/>
    <property type="match status" value="1"/>
</dbReference>
<dbReference type="CDD" id="cd08966">
    <property type="entry name" value="EcFpg-like_N"/>
    <property type="match status" value="1"/>
</dbReference>
<dbReference type="Proteomes" id="UP000515917">
    <property type="component" value="Chromosome"/>
</dbReference>
<dbReference type="GO" id="GO:0006284">
    <property type="term" value="P:base-excision repair"/>
    <property type="evidence" value="ECO:0007669"/>
    <property type="project" value="InterPro"/>
</dbReference>
<evidence type="ECO:0000259" key="16">
    <source>
        <dbReference type="PROSITE" id="PS51066"/>
    </source>
</evidence>
<comment type="catalytic activity">
    <reaction evidence="1 15">
        <text>Hydrolysis of DNA containing ring-opened 7-methylguanine residues, releasing 2,6-diamino-4-hydroxy-5-(N-methyl)formamidopyrimidine.</text>
        <dbReference type="EC" id="3.2.2.23"/>
    </reaction>
</comment>
<feature type="binding site" evidence="15">
    <location>
        <position position="110"/>
    </location>
    <ligand>
        <name>DNA</name>
        <dbReference type="ChEBI" id="CHEBI:16991"/>
    </ligand>
</feature>
<feature type="active site" description="Proton donor; for beta-elimination activity" evidence="15">
    <location>
        <position position="58"/>
    </location>
</feature>
<keyword evidence="9 15" id="KW-0238">DNA-binding</keyword>
<evidence type="ECO:0000313" key="19">
    <source>
        <dbReference type="Proteomes" id="UP000515917"/>
    </source>
</evidence>
<feature type="domain" description="FPG-type" evidence="16">
    <location>
        <begin position="237"/>
        <end position="271"/>
    </location>
</feature>
<feature type="binding site" evidence="15">
    <location>
        <position position="91"/>
    </location>
    <ligand>
        <name>DNA</name>
        <dbReference type="ChEBI" id="CHEBI:16991"/>
    </ligand>
</feature>
<keyword evidence="5 15" id="KW-0227">DNA damage</keyword>
<keyword evidence="7 15" id="KW-0378">Hydrolase</keyword>
<evidence type="ECO:0000256" key="12">
    <source>
        <dbReference type="ARBA" id="ARBA00023268"/>
    </source>
</evidence>
<dbReference type="Gene3D" id="1.10.8.50">
    <property type="match status" value="1"/>
</dbReference>
<dbReference type="PANTHER" id="PTHR22993">
    <property type="entry name" value="FORMAMIDOPYRIMIDINE-DNA GLYCOSYLASE"/>
    <property type="match status" value="1"/>
</dbReference>
<dbReference type="Pfam" id="PF06831">
    <property type="entry name" value="H2TH"/>
    <property type="match status" value="1"/>
</dbReference>
<feature type="domain" description="Formamidopyrimidine-DNA glycosylase catalytic" evidence="17">
    <location>
        <begin position="2"/>
        <end position="113"/>
    </location>
</feature>
<accession>A0A7G3G933</accession>
<dbReference type="PROSITE" id="PS51066">
    <property type="entry name" value="ZF_FPG_2"/>
    <property type="match status" value="1"/>
</dbReference>
<dbReference type="AlphaFoldDB" id="A0A7G3G933"/>
<comment type="subunit">
    <text evidence="3 15">Monomer.</text>
</comment>
<dbReference type="Gene3D" id="3.20.190.10">
    <property type="entry name" value="MutM-like, N-terminal"/>
    <property type="match status" value="1"/>
</dbReference>
<keyword evidence="11 15" id="KW-0456">Lyase</keyword>
<dbReference type="EC" id="3.2.2.23" evidence="15"/>
<dbReference type="PROSITE" id="PS01242">
    <property type="entry name" value="ZF_FPG_1"/>
    <property type="match status" value="1"/>
</dbReference>
<dbReference type="NCBIfam" id="TIGR00577">
    <property type="entry name" value="fpg"/>
    <property type="match status" value="1"/>
</dbReference>
<reference evidence="18 19" key="1">
    <citation type="submission" date="2018-01" db="EMBL/GenBank/DDBJ databases">
        <title>Genome sequence of Iodobacter sp. strain PCH194 isolated from Indian Trans-Himalaya.</title>
        <authorList>
            <person name="Kumar V."/>
            <person name="Thakur V."/>
            <person name="Kumar S."/>
            <person name="Singh D."/>
        </authorList>
    </citation>
    <scope>NUCLEOTIDE SEQUENCE [LARGE SCALE GENOMIC DNA]</scope>
    <source>
        <strain evidence="18 19">PCH194</strain>
    </source>
</reference>
<gene>
    <name evidence="15" type="primary">mutM</name>
    <name evidence="15" type="synonym">fpg</name>
    <name evidence="18" type="ORF">C1H71_08430</name>
</gene>
<dbReference type="GO" id="GO:0003684">
    <property type="term" value="F:damaged DNA binding"/>
    <property type="evidence" value="ECO:0007669"/>
    <property type="project" value="InterPro"/>
</dbReference>
<feature type="active site" description="Proton donor; for delta-elimination activity" evidence="15">
    <location>
        <position position="261"/>
    </location>
</feature>
<dbReference type="SMART" id="SM01232">
    <property type="entry name" value="H2TH"/>
    <property type="match status" value="1"/>
</dbReference>
<dbReference type="InterPro" id="IPR000214">
    <property type="entry name" value="Znf_DNA_glyclase/AP_lyase"/>
</dbReference>
<evidence type="ECO:0000259" key="17">
    <source>
        <dbReference type="PROSITE" id="PS51068"/>
    </source>
</evidence>
<comment type="similarity">
    <text evidence="2 15">Belongs to the FPG family.</text>
</comment>
<keyword evidence="8 15" id="KW-0862">Zinc</keyword>
<dbReference type="Pfam" id="PF06827">
    <property type="entry name" value="zf-FPG_IleRS"/>
    <property type="match status" value="1"/>
</dbReference>
<comment type="catalytic activity">
    <reaction evidence="14 15">
        <text>2'-deoxyribonucleotide-(2'-deoxyribose 5'-phosphate)-2'-deoxyribonucleotide-DNA = a 3'-end 2'-deoxyribonucleotide-(2,3-dehydro-2,3-deoxyribose 5'-phosphate)-DNA + a 5'-end 5'-phospho-2'-deoxyribonucleoside-DNA + H(+)</text>
        <dbReference type="Rhea" id="RHEA:66592"/>
        <dbReference type="Rhea" id="RHEA-COMP:13180"/>
        <dbReference type="Rhea" id="RHEA-COMP:16897"/>
        <dbReference type="Rhea" id="RHEA-COMP:17067"/>
        <dbReference type="ChEBI" id="CHEBI:15378"/>
        <dbReference type="ChEBI" id="CHEBI:136412"/>
        <dbReference type="ChEBI" id="CHEBI:157695"/>
        <dbReference type="ChEBI" id="CHEBI:167181"/>
        <dbReference type="EC" id="4.2.99.18"/>
    </reaction>
</comment>
<evidence type="ECO:0000256" key="15">
    <source>
        <dbReference type="HAMAP-Rule" id="MF_00103"/>
    </source>
</evidence>
<dbReference type="InterPro" id="IPR015887">
    <property type="entry name" value="DNA_glyclase_Znf_dom_DNA_BS"/>
</dbReference>
<keyword evidence="13 15" id="KW-0326">Glycosidase</keyword>
<dbReference type="RefSeq" id="WP_130106141.1">
    <property type="nucleotide sequence ID" value="NZ_CP025781.1"/>
</dbReference>
<evidence type="ECO:0000256" key="9">
    <source>
        <dbReference type="ARBA" id="ARBA00023125"/>
    </source>
</evidence>
<dbReference type="InterPro" id="IPR035937">
    <property type="entry name" value="FPG_N"/>
</dbReference>
<evidence type="ECO:0000256" key="3">
    <source>
        <dbReference type="ARBA" id="ARBA00011245"/>
    </source>
</evidence>
<organism evidence="18 19">
    <name type="scientific">Iodobacter fluviatilis</name>
    <dbReference type="NCBI Taxonomy" id="537"/>
    <lineage>
        <taxon>Bacteria</taxon>
        <taxon>Pseudomonadati</taxon>
        <taxon>Pseudomonadota</taxon>
        <taxon>Betaproteobacteria</taxon>
        <taxon>Neisseriales</taxon>
        <taxon>Chitinibacteraceae</taxon>
        <taxon>Iodobacter</taxon>
    </lineage>
</organism>
<dbReference type="InterPro" id="IPR012319">
    <property type="entry name" value="FPG_cat"/>
</dbReference>
<dbReference type="SUPFAM" id="SSF57716">
    <property type="entry name" value="Glucocorticoid receptor-like (DNA-binding domain)"/>
    <property type="match status" value="1"/>
</dbReference>
<dbReference type="PROSITE" id="PS51068">
    <property type="entry name" value="FPG_CAT"/>
    <property type="match status" value="1"/>
</dbReference>
<dbReference type="PANTHER" id="PTHR22993:SF9">
    <property type="entry name" value="FORMAMIDOPYRIMIDINE-DNA GLYCOSYLASE"/>
    <property type="match status" value="1"/>
</dbReference>
<dbReference type="NCBIfam" id="NF002211">
    <property type="entry name" value="PRK01103.1"/>
    <property type="match status" value="1"/>
</dbReference>
<dbReference type="SMART" id="SM00898">
    <property type="entry name" value="Fapy_DNA_glyco"/>
    <property type="match status" value="1"/>
</dbReference>
<evidence type="ECO:0000313" key="18">
    <source>
        <dbReference type="EMBL" id="QBC43563.1"/>
    </source>
</evidence>
<dbReference type="Pfam" id="PF01149">
    <property type="entry name" value="Fapy_DNA_glyco"/>
    <property type="match status" value="1"/>
</dbReference>
<keyword evidence="19" id="KW-1185">Reference proteome</keyword>
<keyword evidence="4 15" id="KW-0479">Metal-binding</keyword>
<proteinExistence type="inferred from homology"/>
<comment type="cofactor">
    <cofactor evidence="15">
        <name>Zn(2+)</name>
        <dbReference type="ChEBI" id="CHEBI:29105"/>
    </cofactor>
    <text evidence="15">Binds 1 zinc ion per subunit.</text>
</comment>
<dbReference type="EMBL" id="CP025781">
    <property type="protein sequence ID" value="QBC43563.1"/>
    <property type="molecule type" value="Genomic_DNA"/>
</dbReference>
<evidence type="ECO:0000256" key="2">
    <source>
        <dbReference type="ARBA" id="ARBA00009409"/>
    </source>
</evidence>
<evidence type="ECO:0000256" key="10">
    <source>
        <dbReference type="ARBA" id="ARBA00023204"/>
    </source>
</evidence>
<feature type="active site" description="Schiff-base intermediate with DNA" evidence="15">
    <location>
        <position position="2"/>
    </location>
</feature>
<evidence type="ECO:0000256" key="7">
    <source>
        <dbReference type="ARBA" id="ARBA00022801"/>
    </source>
</evidence>
<dbReference type="GO" id="GO:0140078">
    <property type="term" value="F:class I DNA-(apurinic or apyrimidinic site) endonuclease activity"/>
    <property type="evidence" value="ECO:0007669"/>
    <property type="project" value="UniProtKB-EC"/>
</dbReference>
<dbReference type="GO" id="GO:0008270">
    <property type="term" value="F:zinc ion binding"/>
    <property type="evidence" value="ECO:0007669"/>
    <property type="project" value="UniProtKB-UniRule"/>
</dbReference>
<feature type="binding site" evidence="15">
    <location>
        <position position="152"/>
    </location>
    <ligand>
        <name>DNA</name>
        <dbReference type="ChEBI" id="CHEBI:16991"/>
    </ligand>
</feature>
<evidence type="ECO:0000256" key="4">
    <source>
        <dbReference type="ARBA" id="ARBA00022723"/>
    </source>
</evidence>
<dbReference type="InterPro" id="IPR020629">
    <property type="entry name" value="FPG_Glyclase"/>
</dbReference>
<dbReference type="InterPro" id="IPR015886">
    <property type="entry name" value="H2TH_FPG"/>
</dbReference>
<keyword evidence="10 15" id="KW-0234">DNA repair</keyword>
<dbReference type="KEGG" id="ifl:C1H71_08430"/>
<evidence type="ECO:0000256" key="1">
    <source>
        <dbReference type="ARBA" id="ARBA00001668"/>
    </source>
</evidence>